<dbReference type="AlphaFoldDB" id="A0A6J7DPN5"/>
<evidence type="ECO:0000313" key="5">
    <source>
        <dbReference type="EMBL" id="CAB5051630.1"/>
    </source>
</evidence>
<sequence length="178" mass="19218">MKMTRFPKKSLFSLVVLSLLAPTFAFAMGSGDKFVDAQTGRTYGIYKPSNTLNLKLHTFQSLLCTAGKEQWVAVSYGTGKKKLDIYETMAGDKCSDPGLSKTLASTTINGARAVVHVYCDPMNAQAFKACGTKDIARVGGFLMFTTKAKKNLKATEIQVQGIGGITYQELIAVAKALK</sequence>
<dbReference type="EMBL" id="CAFBQL010000001">
    <property type="protein sequence ID" value="CAB5051630.1"/>
    <property type="molecule type" value="Genomic_DNA"/>
</dbReference>
<proteinExistence type="predicted"/>
<dbReference type="EMBL" id="CAEZZC010000003">
    <property type="protein sequence ID" value="CAB4742964.1"/>
    <property type="molecule type" value="Genomic_DNA"/>
</dbReference>
<evidence type="ECO:0000313" key="2">
    <source>
        <dbReference type="EMBL" id="CAB4742964.1"/>
    </source>
</evidence>
<gene>
    <name evidence="1" type="ORF">UFOPK2289_01001</name>
    <name evidence="2" type="ORF">UFOPK2822_00302</name>
    <name evidence="3" type="ORF">UFOPK3346_00991</name>
    <name evidence="4" type="ORF">UFOPK3670_00338</name>
    <name evidence="5" type="ORF">UFOPK4308_00098</name>
</gene>
<evidence type="ECO:0000313" key="3">
    <source>
        <dbReference type="EMBL" id="CAB4870259.1"/>
    </source>
</evidence>
<organism evidence="3">
    <name type="scientific">freshwater metagenome</name>
    <dbReference type="NCBI Taxonomy" id="449393"/>
    <lineage>
        <taxon>unclassified sequences</taxon>
        <taxon>metagenomes</taxon>
        <taxon>ecological metagenomes</taxon>
    </lineage>
</organism>
<reference evidence="3" key="1">
    <citation type="submission" date="2020-05" db="EMBL/GenBank/DDBJ databases">
        <authorList>
            <person name="Chiriac C."/>
            <person name="Salcher M."/>
            <person name="Ghai R."/>
            <person name="Kavagutti S V."/>
        </authorList>
    </citation>
    <scope>NUCLEOTIDE SEQUENCE</scope>
</reference>
<accession>A0A6J7DPN5</accession>
<protein>
    <submittedName>
        <fullName evidence="3">Unannotated protein</fullName>
    </submittedName>
</protein>
<dbReference type="EMBL" id="CAEZWT010000029">
    <property type="protein sequence ID" value="CAB4668843.1"/>
    <property type="molecule type" value="Genomic_DNA"/>
</dbReference>
<evidence type="ECO:0000313" key="4">
    <source>
        <dbReference type="EMBL" id="CAB4915583.1"/>
    </source>
</evidence>
<dbReference type="EMBL" id="CAFBLE010000007">
    <property type="protein sequence ID" value="CAB4870259.1"/>
    <property type="molecule type" value="Genomic_DNA"/>
</dbReference>
<name>A0A6J7DPN5_9ZZZZ</name>
<dbReference type="EMBL" id="CAFBMV010000002">
    <property type="protein sequence ID" value="CAB4915583.1"/>
    <property type="molecule type" value="Genomic_DNA"/>
</dbReference>
<evidence type="ECO:0000313" key="1">
    <source>
        <dbReference type="EMBL" id="CAB4668843.1"/>
    </source>
</evidence>